<dbReference type="InterPro" id="IPR027417">
    <property type="entry name" value="P-loop_NTPase"/>
</dbReference>
<keyword evidence="2" id="KW-0378">Hydrolase</keyword>
<organism evidence="5 6">
    <name type="scientific">Thermosipho japonicus</name>
    <dbReference type="NCBI Taxonomy" id="90323"/>
    <lineage>
        <taxon>Bacteria</taxon>
        <taxon>Thermotogati</taxon>
        <taxon>Thermotogota</taxon>
        <taxon>Thermotogae</taxon>
        <taxon>Thermotogales</taxon>
        <taxon>Fervidobacteriaceae</taxon>
        <taxon>Thermosipho</taxon>
    </lineage>
</organism>
<dbReference type="GO" id="GO:0005524">
    <property type="term" value="F:ATP binding"/>
    <property type="evidence" value="ECO:0007669"/>
    <property type="project" value="InterPro"/>
</dbReference>
<dbReference type="Gene3D" id="1.10.8.60">
    <property type="match status" value="1"/>
</dbReference>
<dbReference type="EC" id="3.4.21.53" evidence="2"/>
<dbReference type="EMBL" id="JACHEX010000002">
    <property type="protein sequence ID" value="MBB6062533.1"/>
    <property type="molecule type" value="Genomic_DNA"/>
</dbReference>
<dbReference type="Pfam" id="PF20436">
    <property type="entry name" value="LonB_AAA-LID"/>
    <property type="match status" value="1"/>
</dbReference>
<feature type="active site" evidence="2">
    <location>
        <position position="683"/>
    </location>
</feature>
<dbReference type="InterPro" id="IPR008269">
    <property type="entry name" value="Lon_proteolytic"/>
</dbReference>
<dbReference type="Proteomes" id="UP000555828">
    <property type="component" value="Unassembled WGS sequence"/>
</dbReference>
<dbReference type="GO" id="GO:0004252">
    <property type="term" value="F:serine-type endopeptidase activity"/>
    <property type="evidence" value="ECO:0007669"/>
    <property type="project" value="UniProtKB-UniRule"/>
</dbReference>
<dbReference type="GO" id="GO:0006508">
    <property type="term" value="P:proteolysis"/>
    <property type="evidence" value="ECO:0007669"/>
    <property type="project" value="UniProtKB-KW"/>
</dbReference>
<dbReference type="InterPro" id="IPR020568">
    <property type="entry name" value="Ribosomal_Su5_D2-typ_SF"/>
</dbReference>
<accession>A0A841GRK2</accession>
<gene>
    <name evidence="5" type="ORF">HNP65_000971</name>
</gene>
<evidence type="ECO:0000256" key="3">
    <source>
        <dbReference type="SAM" id="Coils"/>
    </source>
</evidence>
<dbReference type="InterPro" id="IPR041699">
    <property type="entry name" value="AAA_32"/>
</dbReference>
<keyword evidence="1 2" id="KW-0645">Protease</keyword>
<comment type="catalytic activity">
    <reaction evidence="2">
        <text>Hydrolysis of proteins in presence of ATP.</text>
        <dbReference type="EC" id="3.4.21.53"/>
    </reaction>
</comment>
<protein>
    <recommendedName>
        <fullName evidence="2">endopeptidase La</fullName>
        <ecNumber evidence="2">3.4.21.53</ecNumber>
    </recommendedName>
</protein>
<dbReference type="AlphaFoldDB" id="A0A841GRK2"/>
<reference evidence="5 6" key="1">
    <citation type="submission" date="2020-08" db="EMBL/GenBank/DDBJ databases">
        <title>Genomic Encyclopedia of Type Strains, Phase IV (KMG-IV): sequencing the most valuable type-strain genomes for metagenomic binning, comparative biology and taxonomic classification.</title>
        <authorList>
            <person name="Goeker M."/>
        </authorList>
    </citation>
    <scope>NUCLEOTIDE SEQUENCE [LARGE SCALE GENOMIC DNA]</scope>
    <source>
        <strain evidence="5 6">DSM 13481</strain>
    </source>
</reference>
<dbReference type="PRINTS" id="PR00830">
    <property type="entry name" value="ENDOLAPTASE"/>
</dbReference>
<evidence type="ECO:0000313" key="6">
    <source>
        <dbReference type="Proteomes" id="UP000555828"/>
    </source>
</evidence>
<name>A0A841GRK2_9BACT</name>
<dbReference type="Pfam" id="PF05362">
    <property type="entry name" value="Lon_C"/>
    <property type="match status" value="1"/>
</dbReference>
<dbReference type="Pfam" id="PF13654">
    <property type="entry name" value="AAA_32"/>
    <property type="match status" value="1"/>
</dbReference>
<proteinExistence type="inferred from homology"/>
<dbReference type="PROSITE" id="PS51786">
    <property type="entry name" value="LON_PROTEOLYTIC"/>
    <property type="match status" value="1"/>
</dbReference>
<dbReference type="SUPFAM" id="SSF54211">
    <property type="entry name" value="Ribosomal protein S5 domain 2-like"/>
    <property type="match status" value="1"/>
</dbReference>
<evidence type="ECO:0000259" key="4">
    <source>
        <dbReference type="PROSITE" id="PS51786"/>
    </source>
</evidence>
<dbReference type="InterPro" id="IPR014721">
    <property type="entry name" value="Ribsml_uS5_D2-typ_fold_subgr"/>
</dbReference>
<comment type="caution">
    <text evidence="5">The sequence shown here is derived from an EMBL/GenBank/DDBJ whole genome shotgun (WGS) entry which is preliminary data.</text>
</comment>
<keyword evidence="6" id="KW-1185">Reference proteome</keyword>
<keyword evidence="2" id="KW-0720">Serine protease</keyword>
<dbReference type="Gene3D" id="3.30.230.10">
    <property type="match status" value="1"/>
</dbReference>
<feature type="domain" description="Lon proteolytic" evidence="4">
    <location>
        <begin position="569"/>
        <end position="745"/>
    </location>
</feature>
<comment type="similarity">
    <text evidence="2">Belongs to the peptidase S16 family.</text>
</comment>
<dbReference type="SUPFAM" id="SSF52540">
    <property type="entry name" value="P-loop containing nucleoside triphosphate hydrolases"/>
    <property type="match status" value="1"/>
</dbReference>
<evidence type="ECO:0000256" key="2">
    <source>
        <dbReference type="PROSITE-ProRule" id="PRU01122"/>
    </source>
</evidence>
<feature type="coiled-coil region" evidence="3">
    <location>
        <begin position="124"/>
        <end position="158"/>
    </location>
</feature>
<feature type="active site" evidence="2">
    <location>
        <position position="640"/>
    </location>
</feature>
<dbReference type="PANTHER" id="PTHR10046">
    <property type="entry name" value="ATP DEPENDENT LON PROTEASE FAMILY MEMBER"/>
    <property type="match status" value="1"/>
</dbReference>
<evidence type="ECO:0000313" key="5">
    <source>
        <dbReference type="EMBL" id="MBB6062533.1"/>
    </source>
</evidence>
<dbReference type="RefSeq" id="WP_184619198.1">
    <property type="nucleotide sequence ID" value="NZ_JACHEX010000002.1"/>
</dbReference>
<keyword evidence="3" id="KW-0175">Coiled coil</keyword>
<dbReference type="InterPro" id="IPR027065">
    <property type="entry name" value="Lon_Prtase"/>
</dbReference>
<dbReference type="Gene3D" id="3.40.50.300">
    <property type="entry name" value="P-loop containing nucleotide triphosphate hydrolases"/>
    <property type="match status" value="2"/>
</dbReference>
<dbReference type="InterPro" id="IPR046843">
    <property type="entry name" value="LonB_AAA-LID"/>
</dbReference>
<evidence type="ECO:0000256" key="1">
    <source>
        <dbReference type="ARBA" id="ARBA00022670"/>
    </source>
</evidence>
<sequence>MKKLSYNDLKIDNKLFPKVTTSKNVSPCDTFIGRDNAFDSMNFGLSMDKLGYNVFIVGPSGTGRKSFALSVTKKFAKSKKNYYDLVYTIDLDDPYSAKAIMLPSGQGRRLKEKLENSAEEIFTNIQKTFESEEYEEKRKELEEEYNEKRESIIKELSKKALRLGFLIKLAPTGIIYIPQIDGRALTPEEFEKLSEEVKQTFEENSKKVEHLISGALHQLRKLDLEYKEKFNDLDKYATLFSIESLFEELKDEFRYSEKLVNHFEKLKNHIVKHIGRIKKSDDWKNYIKHILTINLIVDNSQENSAPVVYENNPTYPNLFGKVEYISKSGVLYTDFSMIRGGSIHRANGGYLILNAEDLLKFPYVWDKLKKTLMSKKIQIENLDSAYGVSPTITLKPEPIDLNLKVILIGTPDLYYILYEHDEDFKKLFKVKVEFDWEMDATKDNIKQYYSFLSNVVEANELNPLDSSALKKIIWYSMRLSESKEKISMKMGNIADLVIESDYYSKLRNSETISKQDVEKAIVARENRTKLIMDKYDEALKKYEIMIETHGKVVGQINGLTVSQFGDFSFGMPVKITAKTYVGNAGIIDIQRESDLSGNIHGKAVLTLMGYLGSKYAREFPISIGVSISFEQVYGMVEGDSASLAETIAIISAISNIPIKQSIAVTGSINQHGVVQPIGGAIEKVEGFYRLCKHRGLDGSHGVIIPESNVKNLVLKDEILNDIKKGLFNIWAVKTVDEAIEILMEKTAGKLNSKGKYPRGTVNYIVEERLKSIYEKLEGKTKSRRSK</sequence>
<dbReference type="GO" id="GO:0004176">
    <property type="term" value="F:ATP-dependent peptidase activity"/>
    <property type="evidence" value="ECO:0007669"/>
    <property type="project" value="UniProtKB-UniRule"/>
</dbReference>
<dbReference type="GO" id="GO:0030163">
    <property type="term" value="P:protein catabolic process"/>
    <property type="evidence" value="ECO:0007669"/>
    <property type="project" value="InterPro"/>
</dbReference>